<comment type="caution">
    <text evidence="1">The sequence shown here is derived from an EMBL/GenBank/DDBJ whole genome shotgun (WGS) entry which is preliminary data.</text>
</comment>
<name>A0ACA9PQ96_9GLOM</name>
<feature type="non-terminal residue" evidence="1">
    <location>
        <position position="1"/>
    </location>
</feature>
<reference evidence="1" key="1">
    <citation type="submission" date="2021-06" db="EMBL/GenBank/DDBJ databases">
        <authorList>
            <person name="Kallberg Y."/>
            <person name="Tangrot J."/>
            <person name="Rosling A."/>
        </authorList>
    </citation>
    <scope>NUCLEOTIDE SEQUENCE</scope>
    <source>
        <strain evidence="1">IL203A</strain>
    </source>
</reference>
<keyword evidence="2" id="KW-1185">Reference proteome</keyword>
<accession>A0ACA9PQ96</accession>
<dbReference type="EMBL" id="CAJVPU010029773">
    <property type="protein sequence ID" value="CAG8711810.1"/>
    <property type="molecule type" value="Genomic_DNA"/>
</dbReference>
<protein>
    <submittedName>
        <fullName evidence="1">3565_t:CDS:1</fullName>
    </submittedName>
</protein>
<gene>
    <name evidence="1" type="ORF">DHETER_LOCUS12305</name>
</gene>
<sequence>ETGLKLASELIQIDSATRALNDLKKSSSDLAMTNGSSAKSNKKTIE</sequence>
<proteinExistence type="predicted"/>
<evidence type="ECO:0000313" key="2">
    <source>
        <dbReference type="Proteomes" id="UP000789702"/>
    </source>
</evidence>
<organism evidence="1 2">
    <name type="scientific">Dentiscutata heterogama</name>
    <dbReference type="NCBI Taxonomy" id="1316150"/>
    <lineage>
        <taxon>Eukaryota</taxon>
        <taxon>Fungi</taxon>
        <taxon>Fungi incertae sedis</taxon>
        <taxon>Mucoromycota</taxon>
        <taxon>Glomeromycotina</taxon>
        <taxon>Glomeromycetes</taxon>
        <taxon>Diversisporales</taxon>
        <taxon>Gigasporaceae</taxon>
        <taxon>Dentiscutata</taxon>
    </lineage>
</organism>
<feature type="non-terminal residue" evidence="1">
    <location>
        <position position="46"/>
    </location>
</feature>
<dbReference type="Proteomes" id="UP000789702">
    <property type="component" value="Unassembled WGS sequence"/>
</dbReference>
<evidence type="ECO:0000313" key="1">
    <source>
        <dbReference type="EMBL" id="CAG8711810.1"/>
    </source>
</evidence>